<feature type="domain" description="STEEP1" evidence="2">
    <location>
        <begin position="31"/>
        <end position="201"/>
    </location>
</feature>
<feature type="compositionally biased region" description="Gly residues" evidence="1">
    <location>
        <begin position="204"/>
        <end position="217"/>
    </location>
</feature>
<protein>
    <recommendedName>
        <fullName evidence="2">STEEP1 domain-containing protein</fullName>
    </recommendedName>
</protein>
<evidence type="ECO:0000256" key="1">
    <source>
        <dbReference type="SAM" id="MobiDB-lite"/>
    </source>
</evidence>
<feature type="region of interest" description="Disordered" evidence="1">
    <location>
        <begin position="76"/>
        <end position="104"/>
    </location>
</feature>
<comment type="caution">
    <text evidence="3">The sequence shown here is derived from an EMBL/GenBank/DDBJ whole genome shotgun (WGS) entry which is preliminary data.</text>
</comment>
<dbReference type="AlphaFoldDB" id="A0AA39YDB8"/>
<evidence type="ECO:0000313" key="3">
    <source>
        <dbReference type="EMBL" id="KAK0650564.1"/>
    </source>
</evidence>
<dbReference type="Proteomes" id="UP001175001">
    <property type="component" value="Unassembled WGS sequence"/>
</dbReference>
<feature type="region of interest" description="Disordered" evidence="1">
    <location>
        <begin position="196"/>
        <end position="217"/>
    </location>
</feature>
<name>A0AA39YDB8_9PEZI</name>
<gene>
    <name evidence="3" type="ORF">DIS24_g6685</name>
</gene>
<feature type="region of interest" description="Disordered" evidence="1">
    <location>
        <begin position="1"/>
        <end position="20"/>
    </location>
</feature>
<dbReference type="EMBL" id="JAUJDW010000034">
    <property type="protein sequence ID" value="KAK0650564.1"/>
    <property type="molecule type" value="Genomic_DNA"/>
</dbReference>
<evidence type="ECO:0000259" key="2">
    <source>
        <dbReference type="Pfam" id="PF25809"/>
    </source>
</evidence>
<dbReference type="InterPro" id="IPR057965">
    <property type="entry name" value="STEEP1_dom"/>
</dbReference>
<evidence type="ECO:0000313" key="4">
    <source>
        <dbReference type="Proteomes" id="UP001175001"/>
    </source>
</evidence>
<proteinExistence type="predicted"/>
<reference evidence="3" key="1">
    <citation type="submission" date="2023-06" db="EMBL/GenBank/DDBJ databases">
        <title>Multi-omics analyses reveal the molecular pathogenesis toolkit of Lasiodiplodia hormozganensis, a cross-kingdom pathogen.</title>
        <authorList>
            <person name="Felix C."/>
            <person name="Meneses R."/>
            <person name="Goncalves M.F.M."/>
            <person name="Tilleman L."/>
            <person name="Duarte A.S."/>
            <person name="Jorrin-Novo J.V."/>
            <person name="Van De Peer Y."/>
            <person name="Deforce D."/>
            <person name="Van Nieuwerburgh F."/>
            <person name="Esteves A.C."/>
            <person name="Alves A."/>
        </authorList>
    </citation>
    <scope>NUCLEOTIDE SEQUENCE</scope>
    <source>
        <strain evidence="3">CBS 339.90</strain>
    </source>
</reference>
<accession>A0AA39YDB8</accession>
<organism evidence="3 4">
    <name type="scientific">Lasiodiplodia hormozganensis</name>
    <dbReference type="NCBI Taxonomy" id="869390"/>
    <lineage>
        <taxon>Eukaryota</taxon>
        <taxon>Fungi</taxon>
        <taxon>Dikarya</taxon>
        <taxon>Ascomycota</taxon>
        <taxon>Pezizomycotina</taxon>
        <taxon>Dothideomycetes</taxon>
        <taxon>Dothideomycetes incertae sedis</taxon>
        <taxon>Botryosphaeriales</taxon>
        <taxon>Botryosphaeriaceae</taxon>
        <taxon>Lasiodiplodia</taxon>
    </lineage>
</organism>
<keyword evidence="4" id="KW-1185">Reference proteome</keyword>
<sequence>MTTVSPPAGASPTPATAEASSSSSAAAAAATPPVYTYHCICTQLILASTTPLPSLPRRGNDDDSALLDRAYILPLPARPPTANADDEDSTGKQAAAAAAGGEGAGGGGHYAILLSVQLDRRPRIVRREDGLEKRWVQRCARCACVVGYHLDWAHFAGGAGEKEGEDDAEGSSGQAGRTGWRRDVVYLLPGALVGTDEMAKEEGPQGGGGAEKGVGTK</sequence>
<dbReference type="Pfam" id="PF25809">
    <property type="entry name" value="STEEP1"/>
    <property type="match status" value="1"/>
</dbReference>